<dbReference type="Gene3D" id="3.90.70.10">
    <property type="entry name" value="Cysteine proteinases"/>
    <property type="match status" value="1"/>
</dbReference>
<reference evidence="8" key="2">
    <citation type="submission" date="2025-08" db="UniProtKB">
        <authorList>
            <consortium name="RefSeq"/>
        </authorList>
    </citation>
    <scope>IDENTIFICATION</scope>
    <source>
        <tissue evidence="8">Etiolated seedlings</tissue>
    </source>
</reference>
<dbReference type="KEGG" id="cam:113787820"/>
<feature type="chain" id="PRO_5018716406" evidence="5">
    <location>
        <begin position="17"/>
        <end position="199"/>
    </location>
</feature>
<keyword evidence="3" id="KW-0378">Hydrolase</keyword>
<dbReference type="InterPro" id="IPR000169">
    <property type="entry name" value="Pept_cys_AS"/>
</dbReference>
<dbReference type="SUPFAM" id="SSF54001">
    <property type="entry name" value="Cysteine proteinases"/>
    <property type="match status" value="1"/>
</dbReference>
<evidence type="ECO:0000259" key="6">
    <source>
        <dbReference type="SMART" id="SM00645"/>
    </source>
</evidence>
<evidence type="ECO:0000256" key="4">
    <source>
        <dbReference type="ARBA" id="ARBA00022807"/>
    </source>
</evidence>
<dbReference type="Pfam" id="PF00112">
    <property type="entry name" value="Peptidase_C1"/>
    <property type="match status" value="1"/>
</dbReference>
<name>A0A3Q7XH81_CICAR</name>
<dbReference type="InterPro" id="IPR000668">
    <property type="entry name" value="Peptidase_C1A_C"/>
</dbReference>
<dbReference type="Proteomes" id="UP000087171">
    <property type="component" value="Chromosome Ca1"/>
</dbReference>
<evidence type="ECO:0000256" key="5">
    <source>
        <dbReference type="SAM" id="SignalP"/>
    </source>
</evidence>
<keyword evidence="5" id="KW-0732">Signal</keyword>
<evidence type="ECO:0000256" key="1">
    <source>
        <dbReference type="ARBA" id="ARBA00008455"/>
    </source>
</evidence>
<dbReference type="GO" id="GO:0008234">
    <property type="term" value="F:cysteine-type peptidase activity"/>
    <property type="evidence" value="ECO:0007669"/>
    <property type="project" value="UniProtKB-KW"/>
</dbReference>
<keyword evidence="4" id="KW-0788">Thiol protease</keyword>
<dbReference type="PANTHER" id="PTHR12411">
    <property type="entry name" value="CYSTEINE PROTEASE FAMILY C1-RELATED"/>
    <property type="match status" value="1"/>
</dbReference>
<gene>
    <name evidence="8" type="primary">LOC113787820</name>
</gene>
<organism evidence="7 8">
    <name type="scientific">Cicer arietinum</name>
    <name type="common">Chickpea</name>
    <name type="synonym">Garbanzo</name>
    <dbReference type="NCBI Taxonomy" id="3827"/>
    <lineage>
        <taxon>Eukaryota</taxon>
        <taxon>Viridiplantae</taxon>
        <taxon>Streptophyta</taxon>
        <taxon>Embryophyta</taxon>
        <taxon>Tracheophyta</taxon>
        <taxon>Spermatophyta</taxon>
        <taxon>Magnoliopsida</taxon>
        <taxon>eudicotyledons</taxon>
        <taxon>Gunneridae</taxon>
        <taxon>Pentapetalae</taxon>
        <taxon>rosids</taxon>
        <taxon>fabids</taxon>
        <taxon>Fabales</taxon>
        <taxon>Fabaceae</taxon>
        <taxon>Papilionoideae</taxon>
        <taxon>50 kb inversion clade</taxon>
        <taxon>NPAAA clade</taxon>
        <taxon>Hologalegina</taxon>
        <taxon>IRL clade</taxon>
        <taxon>Cicereae</taxon>
        <taxon>Cicer</taxon>
    </lineage>
</organism>
<keyword evidence="2 8" id="KW-0645">Protease</keyword>
<reference evidence="7" key="1">
    <citation type="journal article" date="2013" name="Nat. Biotechnol.">
        <title>Draft genome sequence of chickpea (Cicer arietinum) provides a resource for trait improvement.</title>
        <authorList>
            <person name="Varshney R.K."/>
            <person name="Song C."/>
            <person name="Saxena R.K."/>
            <person name="Azam S."/>
            <person name="Yu S."/>
            <person name="Sharpe A.G."/>
            <person name="Cannon S."/>
            <person name="Baek J."/>
            <person name="Rosen B.D."/>
            <person name="Tar'an B."/>
            <person name="Millan T."/>
            <person name="Zhang X."/>
            <person name="Ramsay L.D."/>
            <person name="Iwata A."/>
            <person name="Wang Y."/>
            <person name="Nelson W."/>
            <person name="Farmer A.D."/>
            <person name="Gaur P.M."/>
            <person name="Soderlund C."/>
            <person name="Penmetsa R.V."/>
            <person name="Xu C."/>
            <person name="Bharti A.K."/>
            <person name="He W."/>
            <person name="Winter P."/>
            <person name="Zhao S."/>
            <person name="Hane J.K."/>
            <person name="Carrasquilla-Garcia N."/>
            <person name="Condie J.A."/>
            <person name="Upadhyaya H.D."/>
            <person name="Luo M.C."/>
            <person name="Thudi M."/>
            <person name="Gowda C.L."/>
            <person name="Singh N.P."/>
            <person name="Lichtenzveig J."/>
            <person name="Gali K.K."/>
            <person name="Rubio J."/>
            <person name="Nadarajan N."/>
            <person name="Dolezel J."/>
            <person name="Bansal K.C."/>
            <person name="Xu X."/>
            <person name="Edwards D."/>
            <person name="Zhang G."/>
            <person name="Kahl G."/>
            <person name="Gil J."/>
            <person name="Singh K.B."/>
            <person name="Datta S.K."/>
            <person name="Jackson S.A."/>
            <person name="Wang J."/>
            <person name="Cook D.R."/>
        </authorList>
    </citation>
    <scope>NUCLEOTIDE SEQUENCE [LARGE SCALE GENOMIC DNA]</scope>
    <source>
        <strain evidence="7">cv. CDC Frontier</strain>
    </source>
</reference>
<accession>A0A3Q7XH81</accession>
<evidence type="ECO:0000256" key="2">
    <source>
        <dbReference type="ARBA" id="ARBA00022670"/>
    </source>
</evidence>
<protein>
    <submittedName>
        <fullName evidence="8">Probable cysteine protease RDL6</fullName>
    </submittedName>
</protein>
<evidence type="ECO:0000256" key="3">
    <source>
        <dbReference type="ARBA" id="ARBA00022801"/>
    </source>
</evidence>
<keyword evidence="7" id="KW-1185">Reference proteome</keyword>
<evidence type="ECO:0000313" key="8">
    <source>
        <dbReference type="RefSeq" id="XP_027192989.1"/>
    </source>
</evidence>
<feature type="domain" description="Peptidase C1A papain C-terminal" evidence="6">
    <location>
        <begin position="82"/>
        <end position="199"/>
    </location>
</feature>
<comment type="similarity">
    <text evidence="1">Belongs to the peptidase C1 family.</text>
</comment>
<dbReference type="RefSeq" id="XP_027192989.1">
    <property type="nucleotide sequence ID" value="XM_027337188.1"/>
</dbReference>
<dbReference type="GeneID" id="113787820"/>
<proteinExistence type="inferred from homology"/>
<dbReference type="OrthoDB" id="1404853at2759"/>
<feature type="signal peptide" evidence="5">
    <location>
        <begin position="1"/>
        <end position="16"/>
    </location>
</feature>
<dbReference type="InterPro" id="IPR013128">
    <property type="entry name" value="Peptidase_C1A"/>
</dbReference>
<dbReference type="GO" id="GO:0006508">
    <property type="term" value="P:proteolysis"/>
    <property type="evidence" value="ECO:0007669"/>
    <property type="project" value="UniProtKB-KW"/>
</dbReference>
<dbReference type="InterPro" id="IPR038765">
    <property type="entry name" value="Papain-like_cys_pep_sf"/>
</dbReference>
<dbReference type="SMART" id="SM00645">
    <property type="entry name" value="Pept_C1"/>
    <property type="match status" value="1"/>
</dbReference>
<dbReference type="PROSITE" id="PS00139">
    <property type="entry name" value="THIOL_PROTEASE_CYS"/>
    <property type="match status" value="1"/>
</dbReference>
<evidence type="ECO:0000313" key="7">
    <source>
        <dbReference type="Proteomes" id="UP000087171"/>
    </source>
</evidence>
<sequence length="199" mass="22252">MCSLLVIVVVFSVVDGSYIQEHGRFDGSHDLEVLNASLSRTRYLCGDIVHSYGCAIPLNPIELFNLDILTLLPSMNGSYNEIPANVDWRLKGGVTNIQNQRDCGCCWAFSTVAAVEGILKISRGDPLMSLSQQELVDCDHVNKGCKNGHISAAFEYIIRNEGLVKGKDYPYKAVWQDNLSQLFWVSLPNQFFYSIIIKE</sequence>
<dbReference type="AlphaFoldDB" id="A0A3Q7XH81"/>